<evidence type="ECO:0000313" key="1">
    <source>
        <dbReference type="EMBL" id="SKA96983.1"/>
    </source>
</evidence>
<dbReference type="Proteomes" id="UP000190460">
    <property type="component" value="Unassembled WGS sequence"/>
</dbReference>
<dbReference type="AlphaFoldDB" id="A0A1T4Y5Q9"/>
<dbReference type="RefSeq" id="WP_143594436.1">
    <property type="nucleotide sequence ID" value="NZ_FUYB01000040.1"/>
</dbReference>
<dbReference type="STRING" id="92487.SAMN02745130_03946"/>
<gene>
    <name evidence="1" type="ORF">SAMN02745130_03946</name>
</gene>
<keyword evidence="2" id="KW-1185">Reference proteome</keyword>
<dbReference type="EMBL" id="FUYB01000040">
    <property type="protein sequence ID" value="SKA96983.1"/>
    <property type="molecule type" value="Genomic_DNA"/>
</dbReference>
<accession>A0A1T4Y5Q9</accession>
<sequence length="65" mass="7346">MTIVYALECERCLHLESVGMVSLTEYKCARSWLNPYHADVSYSHVCARCHAELDAEARESKAVQA</sequence>
<reference evidence="1 2" key="1">
    <citation type="submission" date="2017-02" db="EMBL/GenBank/DDBJ databases">
        <authorList>
            <person name="Peterson S.W."/>
        </authorList>
    </citation>
    <scope>NUCLEOTIDE SEQUENCE [LARGE SCALE GENOMIC DNA]</scope>
    <source>
        <strain evidence="1 2">ATCC 49788</strain>
    </source>
</reference>
<organism evidence="1 2">
    <name type="scientific">Thiothrix eikelboomii</name>
    <dbReference type="NCBI Taxonomy" id="92487"/>
    <lineage>
        <taxon>Bacteria</taxon>
        <taxon>Pseudomonadati</taxon>
        <taxon>Pseudomonadota</taxon>
        <taxon>Gammaproteobacteria</taxon>
        <taxon>Thiotrichales</taxon>
        <taxon>Thiotrichaceae</taxon>
        <taxon>Thiothrix</taxon>
    </lineage>
</organism>
<proteinExistence type="predicted"/>
<evidence type="ECO:0000313" key="2">
    <source>
        <dbReference type="Proteomes" id="UP000190460"/>
    </source>
</evidence>
<protein>
    <submittedName>
        <fullName evidence="1">Uncharacterized protein</fullName>
    </submittedName>
</protein>
<name>A0A1T4Y5Q9_9GAMM</name>